<feature type="compositionally biased region" description="Pro residues" evidence="1">
    <location>
        <begin position="29"/>
        <end position="40"/>
    </location>
</feature>
<protein>
    <submittedName>
        <fullName evidence="4">HlyD family efflux transporter periplasmic adaptor subunit</fullName>
    </submittedName>
</protein>
<feature type="region of interest" description="Disordered" evidence="1">
    <location>
        <begin position="19"/>
        <end position="40"/>
    </location>
</feature>
<accession>A0ABS7TUV3</accession>
<feature type="chain" id="PRO_5046661415" evidence="2">
    <location>
        <begin position="24"/>
        <end position="286"/>
    </location>
</feature>
<dbReference type="Proteomes" id="UP001139031">
    <property type="component" value="Unassembled WGS sequence"/>
</dbReference>
<comment type="caution">
    <text evidence="4">The sequence shown here is derived from an EMBL/GenBank/DDBJ whole genome shotgun (WGS) entry which is preliminary data.</text>
</comment>
<evidence type="ECO:0000259" key="3">
    <source>
        <dbReference type="Pfam" id="PF25954"/>
    </source>
</evidence>
<evidence type="ECO:0000256" key="1">
    <source>
        <dbReference type="SAM" id="MobiDB-lite"/>
    </source>
</evidence>
<feature type="signal peptide" evidence="2">
    <location>
        <begin position="1"/>
        <end position="23"/>
    </location>
</feature>
<evidence type="ECO:0000313" key="4">
    <source>
        <dbReference type="EMBL" id="MBZ5711925.1"/>
    </source>
</evidence>
<dbReference type="PANTHER" id="PTHR30469">
    <property type="entry name" value="MULTIDRUG RESISTANCE PROTEIN MDTA"/>
    <property type="match status" value="1"/>
</dbReference>
<dbReference type="EMBL" id="JAIRAU010000028">
    <property type="protein sequence ID" value="MBZ5711925.1"/>
    <property type="molecule type" value="Genomic_DNA"/>
</dbReference>
<dbReference type="PANTHER" id="PTHR30469:SF15">
    <property type="entry name" value="HLYD FAMILY OF SECRETION PROTEINS"/>
    <property type="match status" value="1"/>
</dbReference>
<dbReference type="SUPFAM" id="SSF111369">
    <property type="entry name" value="HlyD-like secretion proteins"/>
    <property type="match status" value="1"/>
</dbReference>
<dbReference type="Gene3D" id="1.10.287.470">
    <property type="entry name" value="Helix hairpin bin"/>
    <property type="match status" value="1"/>
</dbReference>
<feature type="domain" description="CusB-like beta-barrel" evidence="3">
    <location>
        <begin position="213"/>
        <end position="285"/>
    </location>
</feature>
<keyword evidence="5" id="KW-1185">Reference proteome</keyword>
<gene>
    <name evidence="4" type="ORF">K7C98_22005</name>
</gene>
<organism evidence="4 5">
    <name type="scientific">Nannocystis pusilla</name>
    <dbReference type="NCBI Taxonomy" id="889268"/>
    <lineage>
        <taxon>Bacteria</taxon>
        <taxon>Pseudomonadati</taxon>
        <taxon>Myxococcota</taxon>
        <taxon>Polyangia</taxon>
        <taxon>Nannocystales</taxon>
        <taxon>Nannocystaceae</taxon>
        <taxon>Nannocystis</taxon>
    </lineage>
</organism>
<reference evidence="4" key="1">
    <citation type="submission" date="2021-08" db="EMBL/GenBank/DDBJ databases">
        <authorList>
            <person name="Stevens D.C."/>
        </authorList>
    </citation>
    <scope>NUCLEOTIDE SEQUENCE</scope>
    <source>
        <strain evidence="4">DSM 53165</strain>
    </source>
</reference>
<evidence type="ECO:0000313" key="5">
    <source>
        <dbReference type="Proteomes" id="UP001139031"/>
    </source>
</evidence>
<keyword evidence="2" id="KW-0732">Signal</keyword>
<proteinExistence type="predicted"/>
<name>A0ABS7TUV3_9BACT</name>
<dbReference type="RefSeq" id="WP_224193688.1">
    <property type="nucleotide sequence ID" value="NZ_JAIRAU010000028.1"/>
</dbReference>
<dbReference type="Pfam" id="PF25954">
    <property type="entry name" value="Beta-barrel_RND_2"/>
    <property type="match status" value="1"/>
</dbReference>
<dbReference type="Gene3D" id="2.40.30.170">
    <property type="match status" value="1"/>
</dbReference>
<feature type="region of interest" description="Disordered" evidence="1">
    <location>
        <begin position="150"/>
        <end position="169"/>
    </location>
</feature>
<dbReference type="PROSITE" id="PS51257">
    <property type="entry name" value="PROKAR_LIPOPROTEIN"/>
    <property type="match status" value="1"/>
</dbReference>
<dbReference type="Gene3D" id="2.40.50.100">
    <property type="match status" value="1"/>
</dbReference>
<sequence length="286" mass="29963">MSVRALWVAALASACGEAPPAPAAALDPAPAPAPAPSPAPAPAPMVGVLVPEAEVVLVSSGFSRLARLDLEVGDHVNEGDVVAAMDVRGDRNELAAATAAWKASTAELERLTLELERARMTRADVEQLEDYVSRAELREQRYAEKLAAARKRSAGASQSQQRSKMDEATARIAESELRAPFAGVIASRHVDAGATLTAGEPVVRLISDARVLRFAVPEARSHALRLGAPVTVTFADGPAIAGEVITVAPEIEVGTRLIFAEARLMDGEPATSLRIGTVAQVRFAGE</sequence>
<dbReference type="InterPro" id="IPR058792">
    <property type="entry name" value="Beta-barrel_RND_2"/>
</dbReference>
<evidence type="ECO:0000256" key="2">
    <source>
        <dbReference type="SAM" id="SignalP"/>
    </source>
</evidence>